<evidence type="ECO:0000313" key="3">
    <source>
        <dbReference type="EMBL" id="KKB55038.1"/>
    </source>
</evidence>
<sequence length="1284" mass="137812">MNKKFSTLMAVFLAAGATFTAEAGVVLVKGGDVADNQNVIIAAQKLPTNGDPINVLTVSGGNLAFEQVSNANIESSNSLWTIGTSKTKLIWKQTGTGGLKGSTGTWSFNASAGVLQTLAAGSGDLDGIKITDDGSNYLDLSQGADANKASEAVAYFYMVTTPVLTETSEPTPITIGANKYLVVKADGKADLVDCGTYKELLILGYTPDQYMWNVDADGVISLASDPAVKVAGISSAATVTLGSTGAKVEKAGTNLYVSGEKVGTNFLTSNVIAASDGALTSNITADALYKDASVAFAAGETFMIHRSSNNVADKYISKTAGVALADAAAGNAAYWTAEAVNSDGNVYRFVNADGEILDLANIQKFIVKEVPAVDGNGLLYYLLDETGKKVITYTGGSYGASEFATATNIVAFSFHKAASTAYEAGALVAKLGDGFTMTLSNKKDGVTDLQGNPFLGKLKVVKPKMDGSKVTGFESYKSTDVVTSYMLANDEGIIVLNLNQKEKWSVEGITEFNGVNGGFKFQTISEDDMKTIMNSKSGDAAYDVRKQIAYTFSVNHSAADQNAISSIEVKGVAPATNTNTYRVISYNNDEGYFLSAGKTLPSQVGVLVYASFGSDAFVLTTDEANNPLNYKYVNITFISKNAKVNNKVLAMGEDGDVAAVQASKFLFNKPEGQWAVTATNGVKNTATKKSEAYAFTFTNRESQKQIVKVANMYSLGNDKYAVSYTDRNPFGFSTSSRDTLVITPSAASELDNNTVQMDGYANFKALDVQDNQYRLAVASTEETNFYVTENHSGKHLLGLTKELEGAATWKLVPLTAKATYGSFGTLKTPTDSIYQISQVGYYDAKGRYQTYSDTLAIISYALQNAANDEYLTYENPQTLDILSMICDKDSKSYSTSKDLNAAYRFILKEKQNGLYNLVGVSQNTNKSFEIDLGKKLYGATTTKQGAVEVEAAYEQVNSNDLFDLQLVAAPEYRLKNMGDTIRIFRQENEYDQMYENGEFLNLGNKAQLKDMAPALYVDTAYVNRGHNSRYQYLLVVNPKYVPEQECTIPGHPTVHPDTTYGRFLVNLVDTAYIAYTKGAIHTNKYINVGEAGENFAKLGFVYGFRTGDKLYITDKNYKKSGKTSDVIDLSTSAFNTAKFAFQYINPINHESDGSFKIQTGYYDYDAYVANGKRPDVSNNGYLKNINGVVVVAKGYEAGDKFDLAAESSAPVANENINASEVTVIAGEGTVTIMGAADKKVVISNVLGQTIANTVLSSDKAEIAAPAGVVVVAVEGEAAVKAIVK</sequence>
<feature type="chain" id="PRO_5002489974" description="DUF6383 domain-containing protein" evidence="1">
    <location>
        <begin position="24"/>
        <end position="1284"/>
    </location>
</feature>
<evidence type="ECO:0000313" key="4">
    <source>
        <dbReference type="Proteomes" id="UP000033035"/>
    </source>
</evidence>
<dbReference type="Proteomes" id="UP000033035">
    <property type="component" value="Unassembled WGS sequence"/>
</dbReference>
<protein>
    <recommendedName>
        <fullName evidence="2">DUF6383 domain-containing protein</fullName>
    </recommendedName>
</protein>
<proteinExistence type="predicted"/>
<dbReference type="PATRIC" id="fig|1203610.3.peg.2558"/>
<evidence type="ECO:0000256" key="1">
    <source>
        <dbReference type="SAM" id="SignalP"/>
    </source>
</evidence>
<organism evidence="3 4">
    <name type="scientific">Parabacteroides gordonii MS-1 = DSM 23371</name>
    <dbReference type="NCBI Taxonomy" id="1203610"/>
    <lineage>
        <taxon>Bacteria</taxon>
        <taxon>Pseudomonadati</taxon>
        <taxon>Bacteroidota</taxon>
        <taxon>Bacteroidia</taxon>
        <taxon>Bacteroidales</taxon>
        <taxon>Tannerellaceae</taxon>
        <taxon>Parabacteroides</taxon>
    </lineage>
</organism>
<dbReference type="Pfam" id="PF19910">
    <property type="entry name" value="DUF6383"/>
    <property type="match status" value="1"/>
</dbReference>
<keyword evidence="1" id="KW-0732">Signal</keyword>
<dbReference type="RefSeq" id="WP_028729916.1">
    <property type="nucleotide sequence ID" value="NZ_KE386764.1"/>
</dbReference>
<evidence type="ECO:0000259" key="2">
    <source>
        <dbReference type="Pfam" id="PF19910"/>
    </source>
</evidence>
<dbReference type="InterPro" id="IPR045963">
    <property type="entry name" value="DUF6383"/>
</dbReference>
<dbReference type="HOGENOM" id="CLU_003316_0_0_10"/>
<feature type="signal peptide" evidence="1">
    <location>
        <begin position="1"/>
        <end position="23"/>
    </location>
</feature>
<name>A0A0F5JBF8_9BACT</name>
<comment type="caution">
    <text evidence="3">The sequence shown here is derived from an EMBL/GenBank/DDBJ whole genome shotgun (WGS) entry which is preliminary data.</text>
</comment>
<gene>
    <name evidence="3" type="ORF">HMPREF1536_02491</name>
</gene>
<dbReference type="EMBL" id="AQHW01000015">
    <property type="protein sequence ID" value="KKB55038.1"/>
    <property type="molecule type" value="Genomic_DNA"/>
</dbReference>
<feature type="domain" description="DUF6383" evidence="2">
    <location>
        <begin position="1210"/>
        <end position="1283"/>
    </location>
</feature>
<reference evidence="3 4" key="1">
    <citation type="submission" date="2013-04" db="EMBL/GenBank/DDBJ databases">
        <title>The Genome Sequence of Parabacteroides gordonii DSM 23371.</title>
        <authorList>
            <consortium name="The Broad Institute Genomics Platform"/>
            <person name="Earl A."/>
            <person name="Ward D."/>
            <person name="Feldgarden M."/>
            <person name="Gevers D."/>
            <person name="Martens E."/>
            <person name="Sakamoto M."/>
            <person name="Benno Y."/>
            <person name="Suzuki N."/>
            <person name="Matsunaga N."/>
            <person name="Koshihara K."/>
            <person name="Seki M."/>
            <person name="Komiya H."/>
            <person name="Walker B."/>
            <person name="Young S."/>
            <person name="Zeng Q."/>
            <person name="Gargeya S."/>
            <person name="Fitzgerald M."/>
            <person name="Haas B."/>
            <person name="Abouelleil A."/>
            <person name="Allen A.W."/>
            <person name="Alvarado L."/>
            <person name="Arachchi H.M."/>
            <person name="Berlin A.M."/>
            <person name="Chapman S.B."/>
            <person name="Gainer-Dewar J."/>
            <person name="Goldberg J."/>
            <person name="Griggs A."/>
            <person name="Gujja S."/>
            <person name="Hansen M."/>
            <person name="Howarth C."/>
            <person name="Imamovic A."/>
            <person name="Ireland A."/>
            <person name="Larimer J."/>
            <person name="McCowan C."/>
            <person name="Murphy C."/>
            <person name="Pearson M."/>
            <person name="Poon T.W."/>
            <person name="Priest M."/>
            <person name="Roberts A."/>
            <person name="Saif S."/>
            <person name="Shea T."/>
            <person name="Sisk P."/>
            <person name="Sykes S."/>
            <person name="Wortman J."/>
            <person name="Nusbaum C."/>
            <person name="Birren B."/>
        </authorList>
    </citation>
    <scope>NUCLEOTIDE SEQUENCE [LARGE SCALE GENOMIC DNA]</scope>
    <source>
        <strain evidence="3 4">MS-1</strain>
    </source>
</reference>
<accession>A0A0F5JBF8</accession>
<keyword evidence="4" id="KW-1185">Reference proteome</keyword>